<evidence type="ECO:0000313" key="1">
    <source>
        <dbReference type="EMBL" id="OIQ70550.1"/>
    </source>
</evidence>
<dbReference type="AlphaFoldDB" id="A0A1J5PGJ9"/>
<sequence>MAAFDTKDGACGVQFYAQAAGRALVGEGKFERMHADAVGFVQRAVRFGVHHIVPVNILAGQHAGVITEDLAHDLAFVAQESHFLIAMGDIQMPSGLRLALGKFGEQRFEGFEAFADFLVESQRGGLAPALDPLRAIKPAAGILALAAVAAGTAPRGLVGFQHRGADAVLTGEEQGRGKTGEAGTDDRDVDVEVVGYRPVVLRRGAGAGDPVGRCVIRAAARSGVDQGVVAGFVRVQHGAGGRRNGGIHERVIRGIGGRPEYSDHDRWWFRGIMGPVARKMPVQKFPAPRIRMRRRAGSVRPINVRQYQAQLARNAGRC</sequence>
<protein>
    <submittedName>
        <fullName evidence="1">Uncharacterized protein</fullName>
    </submittedName>
</protein>
<gene>
    <name evidence="1" type="ORF">GALL_478370</name>
</gene>
<comment type="caution">
    <text evidence="1">The sequence shown here is derived from an EMBL/GenBank/DDBJ whole genome shotgun (WGS) entry which is preliminary data.</text>
</comment>
<organism evidence="1">
    <name type="scientific">mine drainage metagenome</name>
    <dbReference type="NCBI Taxonomy" id="410659"/>
    <lineage>
        <taxon>unclassified sequences</taxon>
        <taxon>metagenomes</taxon>
        <taxon>ecological metagenomes</taxon>
    </lineage>
</organism>
<dbReference type="EMBL" id="MLJW01004147">
    <property type="protein sequence ID" value="OIQ70550.1"/>
    <property type="molecule type" value="Genomic_DNA"/>
</dbReference>
<reference evidence="1" key="1">
    <citation type="submission" date="2016-10" db="EMBL/GenBank/DDBJ databases">
        <title>Sequence of Gallionella enrichment culture.</title>
        <authorList>
            <person name="Poehlein A."/>
            <person name="Muehling M."/>
            <person name="Daniel R."/>
        </authorList>
    </citation>
    <scope>NUCLEOTIDE SEQUENCE</scope>
</reference>
<name>A0A1J5PGJ9_9ZZZZ</name>
<proteinExistence type="predicted"/>
<accession>A0A1J5PGJ9</accession>